<dbReference type="Proteomes" id="UP000199328">
    <property type="component" value="Unassembled WGS sequence"/>
</dbReference>
<evidence type="ECO:0000313" key="4">
    <source>
        <dbReference type="Proteomes" id="UP000199328"/>
    </source>
</evidence>
<evidence type="ECO:0000259" key="2">
    <source>
        <dbReference type="Pfam" id="PF05598"/>
    </source>
</evidence>
<proteinExistence type="predicted"/>
<sequence>MDAVFGPSLRPMASGASRFKVLVLQALYNLSDAQAEFQILDRRSFGRFLGIDDGDRVPDETTIWCFREALVQANAIERLFARFDAYLRAAGCLAMSGQIVDASIVAAPRQRMSEEERAIVKGGGTPEGWKEKPAKLAQKGEPMSAPRVRAPWANDARWTLKRGRRKRRPDGSLMAEIATPVFGYSERENAMVRVNPRTHINVDRRFVLIRKWSVTDAFGAVLEPVAADPSPHDGRELGRLLDRENIALGVWADTAYRSQKNEKRINAAGLRSMIHFRKPPGKGLTSGWTRSISRCARAGGSSLWPP</sequence>
<feature type="region of interest" description="Disordered" evidence="1">
    <location>
        <begin position="121"/>
        <end position="146"/>
    </location>
</feature>
<dbReference type="STRING" id="990712.SAMN05216257_1044"/>
<gene>
    <name evidence="3" type="ORF">SAMN05216257_1044</name>
</gene>
<name>A0A1G9DT57_9RHOB</name>
<dbReference type="AlphaFoldDB" id="A0A1G9DT57"/>
<feature type="domain" description="Transposase InsH N-terminal" evidence="2">
    <location>
        <begin position="17"/>
        <end position="68"/>
    </location>
</feature>
<dbReference type="EMBL" id="FNFV01000004">
    <property type="protein sequence ID" value="SDK66990.1"/>
    <property type="molecule type" value="Genomic_DNA"/>
</dbReference>
<reference evidence="4" key="1">
    <citation type="submission" date="2016-10" db="EMBL/GenBank/DDBJ databases">
        <authorList>
            <person name="Varghese N."/>
            <person name="Submissions S."/>
        </authorList>
    </citation>
    <scope>NUCLEOTIDE SEQUENCE [LARGE SCALE GENOMIC DNA]</scope>
    <source>
        <strain evidence="4">CGMCC 1.10789</strain>
    </source>
</reference>
<protein>
    <submittedName>
        <fullName evidence="3">Transposase and inactivated derivatives, IS5 family</fullName>
    </submittedName>
</protein>
<dbReference type="PANTHER" id="PTHR35604">
    <property type="entry name" value="TRANSPOSASE INSH FOR INSERTION SEQUENCE ELEMENT IS5A-RELATED"/>
    <property type="match status" value="1"/>
</dbReference>
<dbReference type="InterPro" id="IPR008490">
    <property type="entry name" value="Transposase_InsH_N"/>
</dbReference>
<dbReference type="Pfam" id="PF05598">
    <property type="entry name" value="DUF772"/>
    <property type="match status" value="1"/>
</dbReference>
<keyword evidence="4" id="KW-1185">Reference proteome</keyword>
<evidence type="ECO:0000313" key="3">
    <source>
        <dbReference type="EMBL" id="SDK66990.1"/>
    </source>
</evidence>
<dbReference type="PANTHER" id="PTHR35604:SF2">
    <property type="entry name" value="TRANSPOSASE INSH FOR INSERTION SEQUENCE ELEMENT IS5A-RELATED"/>
    <property type="match status" value="1"/>
</dbReference>
<organism evidence="3 4">
    <name type="scientific">Meinhardsimonia xiamenensis</name>
    <dbReference type="NCBI Taxonomy" id="990712"/>
    <lineage>
        <taxon>Bacteria</taxon>
        <taxon>Pseudomonadati</taxon>
        <taxon>Pseudomonadota</taxon>
        <taxon>Alphaproteobacteria</taxon>
        <taxon>Rhodobacterales</taxon>
        <taxon>Paracoccaceae</taxon>
        <taxon>Meinhardsimonia</taxon>
    </lineage>
</organism>
<accession>A0A1G9DT57</accession>
<evidence type="ECO:0000256" key="1">
    <source>
        <dbReference type="SAM" id="MobiDB-lite"/>
    </source>
</evidence>